<dbReference type="InterPro" id="IPR036188">
    <property type="entry name" value="FAD/NAD-bd_sf"/>
</dbReference>
<dbReference type="PANTHER" id="PTHR43539">
    <property type="entry name" value="FLAVIN-BINDING MONOOXYGENASE-LIKE PROTEIN (AFU_ORTHOLOGUE AFUA_4G09220)"/>
    <property type="match status" value="1"/>
</dbReference>
<dbReference type="Pfam" id="PF13738">
    <property type="entry name" value="Pyr_redox_3"/>
    <property type="match status" value="1"/>
</dbReference>
<evidence type="ECO:0000256" key="1">
    <source>
        <dbReference type="ARBA" id="ARBA00023002"/>
    </source>
</evidence>
<name>A0A4R4YEY3_9ACTN</name>
<sequence>MDTIVIGAGQSGLAAARALRDRGITPVVLEAGDQPTGSWAGYYDSLTLFSPARYSAMPGMDFPGDPDGYPTRDEVVAYLRRYADTLDVEIRTGVRVASVEADGAGFLVRTVNGDTLRTMGVVAASGSFGNPCIPHVPGQDDFAGQALHVADYRNPKHHAGQRVIVVGAGNSAVQVGYELAEVATVTLATRQPIQFMPQLIGGKDVHFWHDTTGFDFLPPQWLARVATGTLVLDTGDYAAALAAGRMDRRPMFTALDGDQVVWADGSRERVDTVIYATGYRPHLNCLRSLGCLDETGMPLHSGGISTTHLGLGYVGLEFQRSFASNTLRGVHRDAEHVAAPIAAYASKALAGYGL</sequence>
<dbReference type="Gene3D" id="3.50.50.60">
    <property type="entry name" value="FAD/NAD(P)-binding domain"/>
    <property type="match status" value="1"/>
</dbReference>
<dbReference type="Proteomes" id="UP000295302">
    <property type="component" value="Unassembled WGS sequence"/>
</dbReference>
<dbReference type="PRINTS" id="PR00411">
    <property type="entry name" value="PNDRDTASEI"/>
</dbReference>
<proteinExistence type="predicted"/>
<comment type="caution">
    <text evidence="2">The sequence shown here is derived from an EMBL/GenBank/DDBJ whole genome shotgun (WGS) entry which is preliminary data.</text>
</comment>
<dbReference type="EMBL" id="SMKQ01000115">
    <property type="protein sequence ID" value="TDD43253.1"/>
    <property type="molecule type" value="Genomic_DNA"/>
</dbReference>
<evidence type="ECO:0000313" key="3">
    <source>
        <dbReference type="Proteomes" id="UP000295302"/>
    </source>
</evidence>
<dbReference type="RefSeq" id="WP_132617550.1">
    <property type="nucleotide sequence ID" value="NZ_SMKQ01000115.1"/>
</dbReference>
<dbReference type="GO" id="GO:0004497">
    <property type="term" value="F:monooxygenase activity"/>
    <property type="evidence" value="ECO:0007669"/>
    <property type="project" value="TreeGrafter"/>
</dbReference>
<dbReference type="GO" id="GO:0050660">
    <property type="term" value="F:flavin adenine dinucleotide binding"/>
    <property type="evidence" value="ECO:0007669"/>
    <property type="project" value="TreeGrafter"/>
</dbReference>
<gene>
    <name evidence="2" type="ORF">E1286_29220</name>
</gene>
<dbReference type="SUPFAM" id="SSF51905">
    <property type="entry name" value="FAD/NAD(P)-binding domain"/>
    <property type="match status" value="2"/>
</dbReference>
<accession>A0A4R4YEY3</accession>
<reference evidence="2 3" key="1">
    <citation type="submission" date="2019-03" db="EMBL/GenBank/DDBJ databases">
        <title>Draft genome sequences of novel Actinobacteria.</title>
        <authorList>
            <person name="Sahin N."/>
            <person name="Ay H."/>
            <person name="Saygin H."/>
        </authorList>
    </citation>
    <scope>NUCLEOTIDE SEQUENCE [LARGE SCALE GENOMIC DNA]</scope>
    <source>
        <strain evidence="2 3">CH32</strain>
    </source>
</reference>
<keyword evidence="3" id="KW-1185">Reference proteome</keyword>
<dbReference type="PANTHER" id="PTHR43539:SF78">
    <property type="entry name" value="FLAVIN-CONTAINING MONOOXYGENASE"/>
    <property type="match status" value="1"/>
</dbReference>
<evidence type="ECO:0000313" key="2">
    <source>
        <dbReference type="EMBL" id="TDD43253.1"/>
    </source>
</evidence>
<dbReference type="AlphaFoldDB" id="A0A4R4YEY3"/>
<dbReference type="OrthoDB" id="4328825at2"/>
<dbReference type="InterPro" id="IPR050982">
    <property type="entry name" value="Auxin_biosynth/cation_transpt"/>
</dbReference>
<protein>
    <submittedName>
        <fullName evidence="2">NAD(P)/FAD-dependent oxidoreductase</fullName>
    </submittedName>
</protein>
<keyword evidence="1" id="KW-0560">Oxidoreductase</keyword>
<dbReference type="PRINTS" id="PR00368">
    <property type="entry name" value="FADPNR"/>
</dbReference>
<organism evidence="2 3">
    <name type="scientific">Nonomuraea terrae</name>
    <dbReference type="NCBI Taxonomy" id="2530383"/>
    <lineage>
        <taxon>Bacteria</taxon>
        <taxon>Bacillati</taxon>
        <taxon>Actinomycetota</taxon>
        <taxon>Actinomycetes</taxon>
        <taxon>Streptosporangiales</taxon>
        <taxon>Streptosporangiaceae</taxon>
        <taxon>Nonomuraea</taxon>
    </lineage>
</organism>